<feature type="domain" description="G-protein coupled receptors family 1 profile" evidence="8">
    <location>
        <begin position="676"/>
        <end position="892"/>
    </location>
</feature>
<evidence type="ECO:0000256" key="1">
    <source>
        <dbReference type="ARBA" id="ARBA00004651"/>
    </source>
</evidence>
<evidence type="ECO:0000256" key="3">
    <source>
        <dbReference type="ARBA" id="ARBA00022692"/>
    </source>
</evidence>
<dbReference type="InterPro" id="IPR000276">
    <property type="entry name" value="GPCR_Rhodpsn"/>
</dbReference>
<dbReference type="SMART" id="SM01381">
    <property type="entry name" value="7TM_GPCR_Srsx"/>
    <property type="match status" value="1"/>
</dbReference>
<dbReference type="PANTHER" id="PTHR22750">
    <property type="entry name" value="G-PROTEIN COUPLED RECEPTOR"/>
    <property type="match status" value="1"/>
</dbReference>
<dbReference type="Proteomes" id="UP000275408">
    <property type="component" value="Unassembled WGS sequence"/>
</dbReference>
<feature type="transmembrane region" description="Helical" evidence="7">
    <location>
        <begin position="455"/>
        <end position="475"/>
    </location>
</feature>
<evidence type="ECO:0000313" key="10">
    <source>
        <dbReference type="Proteomes" id="UP000275408"/>
    </source>
</evidence>
<feature type="transmembrane region" description="Helical" evidence="7">
    <location>
        <begin position="59"/>
        <end position="84"/>
    </location>
</feature>
<keyword evidence="5 7" id="KW-0472">Membrane</keyword>
<feature type="transmembrane region" description="Helical" evidence="7">
    <location>
        <begin position="838"/>
        <end position="859"/>
    </location>
</feature>
<keyword evidence="6" id="KW-0675">Receptor</keyword>
<feature type="transmembrane region" description="Helical" evidence="7">
    <location>
        <begin position="416"/>
        <end position="434"/>
    </location>
</feature>
<reference evidence="9 10" key="1">
    <citation type="journal article" date="2018" name="Sci. Rep.">
        <title>Comparative analysis of the Pocillopora damicornis genome highlights role of immune system in coral evolution.</title>
        <authorList>
            <person name="Cunning R."/>
            <person name="Bay R.A."/>
            <person name="Gillette P."/>
            <person name="Baker A.C."/>
            <person name="Traylor-Knowles N."/>
        </authorList>
    </citation>
    <scope>NUCLEOTIDE SEQUENCE [LARGE SCALE GENOMIC DNA]</scope>
    <source>
        <strain evidence="9">RSMAS</strain>
        <tissue evidence="9">Whole animal</tissue>
    </source>
</reference>
<accession>A0A3M6U1U4</accession>
<feature type="transmembrane region" description="Helical" evidence="7">
    <location>
        <begin position="166"/>
        <end position="187"/>
    </location>
</feature>
<keyword evidence="10" id="KW-1185">Reference proteome</keyword>
<evidence type="ECO:0000256" key="4">
    <source>
        <dbReference type="ARBA" id="ARBA00022989"/>
    </source>
</evidence>
<feature type="transmembrane region" description="Helical" evidence="7">
    <location>
        <begin position="96"/>
        <end position="119"/>
    </location>
</feature>
<dbReference type="GO" id="GO:0004930">
    <property type="term" value="F:G protein-coupled receptor activity"/>
    <property type="evidence" value="ECO:0007669"/>
    <property type="project" value="UniProtKB-KW"/>
</dbReference>
<feature type="transmembrane region" description="Helical" evidence="7">
    <location>
        <begin position="481"/>
        <end position="502"/>
    </location>
</feature>
<proteinExistence type="inferred from homology"/>
<evidence type="ECO:0000256" key="7">
    <source>
        <dbReference type="SAM" id="Phobius"/>
    </source>
</evidence>
<feature type="transmembrane region" description="Helical" evidence="7">
    <location>
        <begin position="582"/>
        <end position="600"/>
    </location>
</feature>
<dbReference type="SUPFAM" id="SSF81321">
    <property type="entry name" value="Family A G protein-coupled receptor-like"/>
    <property type="match status" value="3"/>
</dbReference>
<dbReference type="PRINTS" id="PR00237">
    <property type="entry name" value="GPCRRHODOPSN"/>
</dbReference>
<keyword evidence="3 6" id="KW-0812">Transmembrane</keyword>
<sequence length="959" mass="109547">MSLFGEYPCINQTIAPSYISFTSAAISVPMCLFTIAGNLLVVLAIFMDPNKDLKSPFNYFVANLAISDLVVGFVVDPLSFAYHLSEGVSRKYPAPLAYIHMPYFISCTASVLSLAALTVDRLWAITSPLTYRTKLNPKRAGFVAAGIWAFSLSFPFIYFVTGYLTYAFVFAHTVIIFTFLVMLTTYYKIFRVLKNQVKQWDSMDHTNVDNQAKRQAARWEQKVTKTFIIILALFLACYLPSCISIYITNLCSACSCTFIHWVRDFHFLLILANSGVNPFIYAWRFDNFRKAFQKLLSCKNCSCHRQGRARRKTNRVMSLFGEYPCTNQSVAPIYISFTTATICVPLCLFTIAGNLLVVLAIFIDPNKDLKSPFNHFVANLAISDLLVGFVVDPTAVVYHVKEGVERKLPPLPYIHMPYFISCTASVLSLAALTLDRYLAITSPLTYRTKLNPKRAGFVAAGIWLFSLSFPFIYLVTGYLTYSFVFLHTVVIGTLLVILLTYLKIFRVFKDQVRQWDSLDQTNVDNQARRQAARREQKVTKTFIIMLTLFLACYLPSCICIYIINLCTVCSCTLIHWARDIPFLLILANSGVNPFLYAWRFENFRKAFMKLLRNRKCCRQRSQRTLRFDNFRVEREVYSKFEQPNLLSHESCLCLVNIRAQINQLLQATSRSQRPRLAISDLLVGFVVDPTSVVYHVMEGTARKRPPASYLHVPYFISCTASVLSLAALTLDRYLAITSPLTYRTKLNPKRAGFVAAGIWLFSLSFPFIYLVTGYLTYSFVFLHTVVIGTLLIIILTYHKILRVLKSQMEQWNSLDQTNVDNQAKRQAARWEQKVTETFIITLAFFLACYLPACICIYIVNLCKACSCTLIHWARDIPSLLITANSGVNPFVYAWRFENFRKAFAKLLGNRKCCRKQRQRTLTFDNIAMQGTERANPFVRAQVPQGVFKIMIRTESVMVI</sequence>
<feature type="transmembrane region" description="Helical" evidence="7">
    <location>
        <begin position="26"/>
        <end position="47"/>
    </location>
</feature>
<comment type="subcellular location">
    <subcellularLocation>
        <location evidence="1">Cell membrane</location>
        <topology evidence="1">Multi-pass membrane protein</topology>
    </subcellularLocation>
</comment>
<feature type="domain" description="G-protein coupled receptors family 1 profile" evidence="8">
    <location>
        <begin position="37"/>
        <end position="281"/>
    </location>
</feature>
<evidence type="ECO:0000256" key="6">
    <source>
        <dbReference type="RuleBase" id="RU000688"/>
    </source>
</evidence>
<dbReference type="Gene3D" id="1.20.1070.10">
    <property type="entry name" value="Rhodopsin 7-helix transmembrane proteins"/>
    <property type="match status" value="3"/>
</dbReference>
<feature type="transmembrane region" description="Helical" evidence="7">
    <location>
        <begin position="543"/>
        <end position="576"/>
    </location>
</feature>
<feature type="transmembrane region" description="Helical" evidence="7">
    <location>
        <begin position="709"/>
        <end position="730"/>
    </location>
</feature>
<dbReference type="EMBL" id="RCHS01002389">
    <property type="protein sequence ID" value="RMX47653.1"/>
    <property type="molecule type" value="Genomic_DNA"/>
</dbReference>
<keyword evidence="6" id="KW-0297">G-protein coupled receptor</keyword>
<feature type="transmembrane region" description="Helical" evidence="7">
    <location>
        <begin position="751"/>
        <end position="771"/>
    </location>
</feature>
<protein>
    <recommendedName>
        <fullName evidence="8">G-protein coupled receptors family 1 profile domain-containing protein</fullName>
    </recommendedName>
</protein>
<feature type="transmembrane region" description="Helical" evidence="7">
    <location>
        <begin position="333"/>
        <end position="363"/>
    </location>
</feature>
<keyword evidence="4 7" id="KW-1133">Transmembrane helix</keyword>
<evidence type="ECO:0000313" key="9">
    <source>
        <dbReference type="EMBL" id="RMX47653.1"/>
    </source>
</evidence>
<organism evidence="9 10">
    <name type="scientific">Pocillopora damicornis</name>
    <name type="common">Cauliflower coral</name>
    <name type="synonym">Millepora damicornis</name>
    <dbReference type="NCBI Taxonomy" id="46731"/>
    <lineage>
        <taxon>Eukaryota</taxon>
        <taxon>Metazoa</taxon>
        <taxon>Cnidaria</taxon>
        <taxon>Anthozoa</taxon>
        <taxon>Hexacorallia</taxon>
        <taxon>Scleractinia</taxon>
        <taxon>Astrocoeniina</taxon>
        <taxon>Pocilloporidae</taxon>
        <taxon>Pocillopora</taxon>
    </lineage>
</organism>
<keyword evidence="6" id="KW-0807">Transducer</keyword>
<dbReference type="OrthoDB" id="5960986at2759"/>
<feature type="transmembrane region" description="Helical" evidence="7">
    <location>
        <begin position="140"/>
        <end position="160"/>
    </location>
</feature>
<comment type="similarity">
    <text evidence="6">Belongs to the G-protein coupled receptor 1 family.</text>
</comment>
<evidence type="ECO:0000259" key="8">
    <source>
        <dbReference type="PROSITE" id="PS50262"/>
    </source>
</evidence>
<keyword evidence="2" id="KW-1003">Cell membrane</keyword>
<feature type="domain" description="G-protein coupled receptors family 1 profile" evidence="8">
    <location>
        <begin position="353"/>
        <end position="596"/>
    </location>
</feature>
<feature type="transmembrane region" description="Helical" evidence="7">
    <location>
        <begin position="777"/>
        <end position="798"/>
    </location>
</feature>
<dbReference type="GO" id="GO:0005886">
    <property type="term" value="C:plasma membrane"/>
    <property type="evidence" value="ECO:0007669"/>
    <property type="project" value="UniProtKB-SubCell"/>
</dbReference>
<evidence type="ECO:0000256" key="2">
    <source>
        <dbReference type="ARBA" id="ARBA00022475"/>
    </source>
</evidence>
<gene>
    <name evidence="9" type="ORF">pdam_00019126</name>
</gene>
<feature type="transmembrane region" description="Helical" evidence="7">
    <location>
        <begin position="375"/>
        <end position="396"/>
    </location>
</feature>
<comment type="caution">
    <text evidence="9">The sequence shown here is derived from an EMBL/GenBank/DDBJ whole genome shotgun (WGS) entry which is preliminary data.</text>
</comment>
<dbReference type="InterPro" id="IPR017452">
    <property type="entry name" value="GPCR_Rhodpsn_7TM"/>
</dbReference>
<dbReference type="PROSITE" id="PS50262">
    <property type="entry name" value="G_PROTEIN_RECEP_F1_2"/>
    <property type="match status" value="3"/>
</dbReference>
<dbReference type="AlphaFoldDB" id="A0A3M6U1U4"/>
<feature type="transmembrane region" description="Helical" evidence="7">
    <location>
        <begin position="227"/>
        <end position="247"/>
    </location>
</feature>
<dbReference type="Pfam" id="PF00001">
    <property type="entry name" value="7tm_1"/>
    <property type="match status" value="4"/>
</dbReference>
<dbReference type="PROSITE" id="PS00237">
    <property type="entry name" value="G_PROTEIN_RECEP_F1_1"/>
    <property type="match status" value="2"/>
</dbReference>
<dbReference type="CDD" id="cd00637">
    <property type="entry name" value="7tm_classA_rhodopsin-like"/>
    <property type="match status" value="3"/>
</dbReference>
<name>A0A3M6U1U4_POCDA</name>
<evidence type="ECO:0000256" key="5">
    <source>
        <dbReference type="ARBA" id="ARBA00023136"/>
    </source>
</evidence>